<name>A0AAC9LLF9_9FLAO</name>
<dbReference type="KEGG" id="lvn:BWR22_10030"/>
<dbReference type="InterPro" id="IPR018723">
    <property type="entry name" value="DUF2254_membrane"/>
</dbReference>
<dbReference type="AlphaFoldDB" id="A0AAC9LLF9"/>
<evidence type="ECO:0000313" key="3">
    <source>
        <dbReference type="Proteomes" id="UP000187506"/>
    </source>
</evidence>
<evidence type="ECO:0000313" key="2">
    <source>
        <dbReference type="EMBL" id="APY00634.1"/>
    </source>
</evidence>
<feature type="transmembrane region" description="Helical" evidence="1">
    <location>
        <begin position="144"/>
        <end position="164"/>
    </location>
</feature>
<reference evidence="2 3" key="1">
    <citation type="submission" date="2017-01" db="EMBL/GenBank/DDBJ databases">
        <title>Complete genome of Lacinutrix venerupis DOK2-8 isolated from seawater in Dokdo.</title>
        <authorList>
            <person name="Chi W.-J."/>
            <person name="Kim J.H."/>
        </authorList>
    </citation>
    <scope>NUCLEOTIDE SEQUENCE [LARGE SCALE GENOMIC DNA]</scope>
    <source>
        <strain evidence="2 3">DOK2-8</strain>
    </source>
</reference>
<organism evidence="2 3">
    <name type="scientific">Lacinutrix venerupis</name>
    <dbReference type="NCBI Taxonomy" id="1486034"/>
    <lineage>
        <taxon>Bacteria</taxon>
        <taxon>Pseudomonadati</taxon>
        <taxon>Bacteroidota</taxon>
        <taxon>Flavobacteriia</taxon>
        <taxon>Flavobacteriales</taxon>
        <taxon>Flavobacteriaceae</taxon>
        <taxon>Lacinutrix</taxon>
    </lineage>
</organism>
<feature type="transmembrane region" description="Helical" evidence="1">
    <location>
        <begin position="20"/>
        <end position="40"/>
    </location>
</feature>
<keyword evidence="1" id="KW-1133">Transmembrane helix</keyword>
<feature type="transmembrane region" description="Helical" evidence="1">
    <location>
        <begin position="67"/>
        <end position="91"/>
    </location>
</feature>
<dbReference type="RefSeq" id="WP_076733540.1">
    <property type="nucleotide sequence ID" value="NZ_CP019352.1"/>
</dbReference>
<dbReference type="EMBL" id="CP019352">
    <property type="protein sequence ID" value="APY00634.1"/>
    <property type="molecule type" value="Genomic_DNA"/>
</dbReference>
<keyword evidence="3" id="KW-1185">Reference proteome</keyword>
<feature type="transmembrane region" description="Helical" evidence="1">
    <location>
        <begin position="112"/>
        <end position="132"/>
    </location>
</feature>
<keyword evidence="1" id="KW-0812">Transmembrane</keyword>
<proteinExistence type="predicted"/>
<dbReference type="Pfam" id="PF10011">
    <property type="entry name" value="DUF2254"/>
    <property type="match status" value="1"/>
</dbReference>
<protein>
    <submittedName>
        <fullName evidence="2">Uncharacterized protein</fullName>
    </submittedName>
</protein>
<gene>
    <name evidence="2" type="ORF">BWR22_10030</name>
</gene>
<evidence type="ECO:0000256" key="1">
    <source>
        <dbReference type="SAM" id="Phobius"/>
    </source>
</evidence>
<sequence>MKERFVYIFRLIYKLKDKIAFYPTLISFVGCLFAYLMFYLEEQGISKYLLETVPQLVINNTETARSLLTTFIAGLISIMVFSFSMVMILLSQASSNFSPRLLPGLISNTRHQIVLGIYLSTIIYCIFILVYIEPDGNKYQLPGFSVLFAIIFMLNCLAAFIYFIHSISQEIQISNIMQKIFKTSKKRLEILIKNEDEGDDIKEFENTENWNCYKSNISGYLQDVSLTNIAKITKEIDAKIKIIPIKGTFVLKENDLFKSNVKLNDEEIEKILKLFAFAKSEMIEDNYALAFKQLTEIAVKAMSPGINDPGTAINAIDYLTQLFSIRIEKNDVTYTKIDDEIVITMETVSFKTLLFQVMAALRTYCKHDIILVQKLLVMLTSLKKTCTNENYKKVIINEIEQLKIDAKSSIKNERDLASI</sequence>
<dbReference type="Proteomes" id="UP000187506">
    <property type="component" value="Chromosome"/>
</dbReference>
<keyword evidence="1" id="KW-0472">Membrane</keyword>
<accession>A0AAC9LLF9</accession>
<dbReference type="PROSITE" id="PS51257">
    <property type="entry name" value="PROKAR_LIPOPROTEIN"/>
    <property type="match status" value="1"/>
</dbReference>